<dbReference type="Pfam" id="PF06233">
    <property type="entry name" value="Usg"/>
    <property type="match status" value="1"/>
</dbReference>
<dbReference type="Proteomes" id="UP000199347">
    <property type="component" value="Unassembled WGS sequence"/>
</dbReference>
<evidence type="ECO:0000313" key="1">
    <source>
        <dbReference type="EMBL" id="SCZ45786.1"/>
    </source>
</evidence>
<dbReference type="EMBL" id="FMVW01000011">
    <property type="protein sequence ID" value="SCZ45786.1"/>
    <property type="molecule type" value="Genomic_DNA"/>
</dbReference>
<gene>
    <name evidence="1" type="ORF">SAMN03080610_03500</name>
</gene>
<dbReference type="AlphaFoldDB" id="A0A1G5P895"/>
<proteinExistence type="predicted"/>
<sequence>MQQNSEESDLGRQLAGYGLTTASVFYYMPERPKLIQSFVWQFYDLAPDHPRLERFLDYWRREIDAAIHSVEIAHERLIKPSEWRLAAFEGRLN</sequence>
<evidence type="ECO:0000313" key="2">
    <source>
        <dbReference type="Proteomes" id="UP000199347"/>
    </source>
</evidence>
<keyword evidence="2" id="KW-1185">Reference proteome</keyword>
<organism evidence="1 2">
    <name type="scientific">Afifella marina DSM 2698</name>
    <dbReference type="NCBI Taxonomy" id="1120955"/>
    <lineage>
        <taxon>Bacteria</taxon>
        <taxon>Pseudomonadati</taxon>
        <taxon>Pseudomonadota</taxon>
        <taxon>Alphaproteobacteria</taxon>
        <taxon>Hyphomicrobiales</taxon>
        <taxon>Afifellaceae</taxon>
        <taxon>Afifella</taxon>
    </lineage>
</organism>
<protein>
    <recommendedName>
        <fullName evidence="3">Protein usg</fullName>
    </recommendedName>
</protein>
<dbReference type="OrthoDB" id="9811054at2"/>
<evidence type="ECO:0008006" key="3">
    <source>
        <dbReference type="Google" id="ProtNLM"/>
    </source>
</evidence>
<dbReference type="RefSeq" id="WP_092816258.1">
    <property type="nucleotide sequence ID" value="NZ_FMVW01000011.1"/>
</dbReference>
<dbReference type="STRING" id="1120955.SAMN03080610_03500"/>
<reference evidence="1 2" key="1">
    <citation type="submission" date="2016-10" db="EMBL/GenBank/DDBJ databases">
        <authorList>
            <person name="de Groot N.N."/>
        </authorList>
    </citation>
    <scope>NUCLEOTIDE SEQUENCE [LARGE SCALE GENOMIC DNA]</scope>
    <source>
        <strain evidence="1 2">DSM 2698</strain>
    </source>
</reference>
<dbReference type="InterPro" id="IPR009354">
    <property type="entry name" value="Usg"/>
</dbReference>
<accession>A0A1G5P895</accession>
<name>A0A1G5P895_AFIMA</name>